<protein>
    <submittedName>
        <fullName evidence="1">DUF4291 domain-containing protein</fullName>
    </submittedName>
</protein>
<evidence type="ECO:0000313" key="1">
    <source>
        <dbReference type="EMBL" id="NEE05166.1"/>
    </source>
</evidence>
<dbReference type="AlphaFoldDB" id="A0A6G3WI40"/>
<comment type="caution">
    <text evidence="1">The sequence shown here is derived from an EMBL/GenBank/DDBJ whole genome shotgun (WGS) entry which is preliminary data.</text>
</comment>
<name>A0A6G3WI40_9ACTN</name>
<sequence length="34" mass="3822">MNTTALQPRYEIRARQTAATVTVYQAYRPAIGLP</sequence>
<accession>A0A6G3WI40</accession>
<reference evidence="1" key="1">
    <citation type="submission" date="2020-01" db="EMBL/GenBank/DDBJ databases">
        <title>Insect and environment-associated Actinomycetes.</title>
        <authorList>
            <person name="Currrie C."/>
            <person name="Chevrette M."/>
            <person name="Carlson C."/>
            <person name="Stubbendieck R."/>
            <person name="Wendt-Pienkowski E."/>
        </authorList>
    </citation>
    <scope>NUCLEOTIDE SEQUENCE</scope>
    <source>
        <strain evidence="1">SID7499</strain>
    </source>
</reference>
<proteinExistence type="predicted"/>
<organism evidence="1">
    <name type="scientific">Streptomyces sp. SID7499</name>
    <dbReference type="NCBI Taxonomy" id="2706086"/>
    <lineage>
        <taxon>Bacteria</taxon>
        <taxon>Bacillati</taxon>
        <taxon>Actinomycetota</taxon>
        <taxon>Actinomycetes</taxon>
        <taxon>Kitasatosporales</taxon>
        <taxon>Streptomycetaceae</taxon>
        <taxon>Streptomyces</taxon>
    </lineage>
</organism>
<dbReference type="EMBL" id="JAAGMN010000163">
    <property type="protein sequence ID" value="NEE05166.1"/>
    <property type="molecule type" value="Genomic_DNA"/>
</dbReference>
<gene>
    <name evidence="1" type="ORF">G3M58_01805</name>
</gene>
<feature type="non-terminal residue" evidence="1">
    <location>
        <position position="34"/>
    </location>
</feature>